<evidence type="ECO:0000256" key="3">
    <source>
        <dbReference type="ARBA" id="ARBA00022964"/>
    </source>
</evidence>
<reference evidence="6" key="1">
    <citation type="submission" date="2023-03" db="EMBL/GenBank/DDBJ databases">
        <authorList>
            <person name="Julca I."/>
        </authorList>
    </citation>
    <scope>NUCLEOTIDE SEQUENCE</scope>
</reference>
<keyword evidence="7" id="KW-1185">Reference proteome</keyword>
<feature type="binding site" evidence="5">
    <location>
        <position position="276"/>
    </location>
    <ligand>
        <name>Fe cation</name>
        <dbReference type="ChEBI" id="CHEBI:24875"/>
        <note>catalytic</note>
    </ligand>
</feature>
<organism evidence="6 7">
    <name type="scientific">Oldenlandia corymbosa var. corymbosa</name>
    <dbReference type="NCBI Taxonomy" id="529605"/>
    <lineage>
        <taxon>Eukaryota</taxon>
        <taxon>Viridiplantae</taxon>
        <taxon>Streptophyta</taxon>
        <taxon>Embryophyta</taxon>
        <taxon>Tracheophyta</taxon>
        <taxon>Spermatophyta</taxon>
        <taxon>Magnoliopsida</taxon>
        <taxon>eudicotyledons</taxon>
        <taxon>Gunneridae</taxon>
        <taxon>Pentapetalae</taxon>
        <taxon>asterids</taxon>
        <taxon>lamiids</taxon>
        <taxon>Gentianales</taxon>
        <taxon>Rubiaceae</taxon>
        <taxon>Rubioideae</taxon>
        <taxon>Spermacoceae</taxon>
        <taxon>Hedyotis-Oldenlandia complex</taxon>
        <taxon>Oldenlandia</taxon>
    </lineage>
</organism>
<dbReference type="Pfam" id="PF03055">
    <property type="entry name" value="RPE65"/>
    <property type="match status" value="1"/>
</dbReference>
<comment type="cofactor">
    <cofactor evidence="5">
        <name>Fe(2+)</name>
        <dbReference type="ChEBI" id="CHEBI:29033"/>
    </cofactor>
    <text evidence="5">Binds 1 Fe(2+) ion per subunit.</text>
</comment>
<dbReference type="EMBL" id="OX459121">
    <property type="protein sequence ID" value="CAI9102513.1"/>
    <property type="molecule type" value="Genomic_DNA"/>
</dbReference>
<feature type="binding site" evidence="5">
    <location>
        <position position="326"/>
    </location>
    <ligand>
        <name>Fe cation</name>
        <dbReference type="ChEBI" id="CHEBI:24875"/>
        <note>catalytic</note>
    </ligand>
</feature>
<evidence type="ECO:0000256" key="4">
    <source>
        <dbReference type="ARBA" id="ARBA00023004"/>
    </source>
</evidence>
<dbReference type="GO" id="GO:0046872">
    <property type="term" value="F:metal ion binding"/>
    <property type="evidence" value="ECO:0007669"/>
    <property type="project" value="UniProtKB-KW"/>
</dbReference>
<dbReference type="PANTHER" id="PTHR10543">
    <property type="entry name" value="BETA-CAROTENE DIOXYGENASE"/>
    <property type="match status" value="1"/>
</dbReference>
<evidence type="ECO:0000256" key="1">
    <source>
        <dbReference type="ARBA" id="ARBA00006787"/>
    </source>
</evidence>
<feature type="binding site" evidence="5">
    <location>
        <position position="392"/>
    </location>
    <ligand>
        <name>Fe cation</name>
        <dbReference type="ChEBI" id="CHEBI:24875"/>
        <note>catalytic</note>
    </ligand>
</feature>
<dbReference type="InterPro" id="IPR004294">
    <property type="entry name" value="Carotenoid_Oase"/>
</dbReference>
<evidence type="ECO:0000313" key="6">
    <source>
        <dbReference type="EMBL" id="CAI9102513.1"/>
    </source>
</evidence>
<name>A0AAV1D4M2_OLDCO</name>
<dbReference type="GO" id="GO:0016121">
    <property type="term" value="P:carotene catabolic process"/>
    <property type="evidence" value="ECO:0007669"/>
    <property type="project" value="TreeGrafter"/>
</dbReference>
<evidence type="ECO:0000256" key="5">
    <source>
        <dbReference type="PIRSR" id="PIRSR604294-1"/>
    </source>
</evidence>
<evidence type="ECO:0000313" key="7">
    <source>
        <dbReference type="Proteomes" id="UP001161247"/>
    </source>
</evidence>
<dbReference type="GO" id="GO:0010436">
    <property type="term" value="F:carotenoid dioxygenase activity"/>
    <property type="evidence" value="ECO:0007669"/>
    <property type="project" value="TreeGrafter"/>
</dbReference>
<keyword evidence="4 5" id="KW-0408">Iron</keyword>
<feature type="binding site" evidence="5">
    <location>
        <position position="576"/>
    </location>
    <ligand>
        <name>Fe cation</name>
        <dbReference type="ChEBI" id="CHEBI:24875"/>
        <note>catalytic</note>
    </ligand>
</feature>
<dbReference type="AlphaFoldDB" id="A0AAV1D4M2"/>
<dbReference type="Proteomes" id="UP001161247">
    <property type="component" value="Chromosome 4"/>
</dbReference>
<protein>
    <submittedName>
        <fullName evidence="6">OLC1v1000795C1</fullName>
    </submittedName>
</protein>
<evidence type="ECO:0000256" key="2">
    <source>
        <dbReference type="ARBA" id="ARBA00022723"/>
    </source>
</evidence>
<keyword evidence="3" id="KW-0560">Oxidoreductase</keyword>
<proteinExistence type="inferred from homology"/>
<keyword evidence="3" id="KW-0223">Dioxygenase</keyword>
<dbReference type="PANTHER" id="PTHR10543:SF46">
    <property type="entry name" value="CAROTENOID CLEAVAGE DIOXYGENASE 4, CHLOROPLASTIC-RELATED"/>
    <property type="match status" value="1"/>
</dbReference>
<gene>
    <name evidence="6" type="ORF">OLC1_LOCUS11853</name>
</gene>
<keyword evidence="2 5" id="KW-0479">Metal-binding</keyword>
<accession>A0AAV1D4M2</accession>
<sequence>MDAFSSSFLSSLSPQPQITIPLLVSPSSKNFPLRHISCVSIGQNLPTTTATSKSPLHRKTNSLKPALILSNVLNALDGFINTTLDPVHSHHSSSDPTRVLTNNFAPVDELPPTECPVVEGTLPECLDGAYIRNGPNPQFFPRGPYHLFEGDGMLHCIRISKGKATFCSRFVKTYKYKAEKEVGSPIIPNFFSVFNGGLKVFIVRWGLAAARIISGQFTTGNGIGSANIGVALIGGKLYAMGESDLPYEIKLEPNGDITTLDRYDFDGKLKASMTPHPKIDPETKEAFAFTLGIIRAPFLTFFRVNPDGTKQQDVPVFSVKSSPFMHDLAITKNYAIFPDIQIGVDVLKIVTGGRSPVGSDPGKVPRLGVLPKYAVDGGEMRWFDVPGLNFVHVINAWEEDEGDTIVVVGPNLLSVEHFLDRMDLVHASIEKIKIDLKTGMVCRHPVSARSLEFGVINPAYVGKKTKYVYAAIGVPNQVPIISGVVKLDISQSEEIDRHDCVVASRLYGPGCYGGEPFFVAKEPGNPNSDEDDGYVICFVHDKNNGESRFLVMDSKSPNLDIIATVMLPHRVPSGFHGLFIRESDLN</sequence>
<comment type="similarity">
    <text evidence="1">Belongs to the carotenoid oxygenase family.</text>
</comment>
<dbReference type="GO" id="GO:0009570">
    <property type="term" value="C:chloroplast stroma"/>
    <property type="evidence" value="ECO:0007669"/>
    <property type="project" value="TreeGrafter"/>
</dbReference>